<proteinExistence type="predicted"/>
<dbReference type="PANTHER" id="PTHR34309:SF1">
    <property type="entry name" value="PROTEIN GLCG"/>
    <property type="match status" value="1"/>
</dbReference>
<dbReference type="InterPro" id="IPR052517">
    <property type="entry name" value="GlcG_carb_metab_protein"/>
</dbReference>
<dbReference type="InterPro" id="IPR038084">
    <property type="entry name" value="PduO/GlcC-like_sf"/>
</dbReference>
<organism evidence="1">
    <name type="scientific">Caulobacter sp. 73W</name>
    <dbReference type="NCBI Taxonomy" id="3161137"/>
    <lineage>
        <taxon>Bacteria</taxon>
        <taxon>Pseudomonadati</taxon>
        <taxon>Pseudomonadota</taxon>
        <taxon>Alphaproteobacteria</taxon>
        <taxon>Caulobacterales</taxon>
        <taxon>Caulobacteraceae</taxon>
        <taxon>Caulobacter</taxon>
    </lineage>
</organism>
<dbReference type="EMBL" id="CP158375">
    <property type="protein sequence ID" value="XDO97192.1"/>
    <property type="molecule type" value="Genomic_DNA"/>
</dbReference>
<protein>
    <submittedName>
        <fullName evidence="1">Heme-binding protein</fullName>
    </submittedName>
</protein>
<gene>
    <name evidence="1" type="ORF">ABOZ73_01870</name>
</gene>
<dbReference type="Gene3D" id="3.30.450.150">
    <property type="entry name" value="Haem-degrading domain"/>
    <property type="match status" value="1"/>
</dbReference>
<dbReference type="InterPro" id="IPR005624">
    <property type="entry name" value="PduO/GlcC-like"/>
</dbReference>
<dbReference type="AlphaFoldDB" id="A0AB39KUB7"/>
<dbReference type="PANTHER" id="PTHR34309">
    <property type="entry name" value="SLR1406 PROTEIN"/>
    <property type="match status" value="1"/>
</dbReference>
<name>A0AB39KUB7_9CAUL</name>
<accession>A0AB39KUB7</accession>
<reference evidence="1" key="1">
    <citation type="submission" date="2024-06" db="EMBL/GenBank/DDBJ databases">
        <title>Caulobacter inopinatus, sp. nov.</title>
        <authorList>
            <person name="Donachie S.P."/>
        </authorList>
    </citation>
    <scope>NUCLEOTIDE SEQUENCE</scope>
    <source>
        <strain evidence="1">73W</strain>
    </source>
</reference>
<evidence type="ECO:0000313" key="1">
    <source>
        <dbReference type="EMBL" id="XDO97192.1"/>
    </source>
</evidence>
<dbReference type="SUPFAM" id="SSF143744">
    <property type="entry name" value="GlcG-like"/>
    <property type="match status" value="1"/>
</dbReference>
<dbReference type="Pfam" id="PF03928">
    <property type="entry name" value="HbpS-like"/>
    <property type="match status" value="1"/>
</dbReference>
<sequence length="156" mass="15529">MASILMATDASAQSGAPAAPSTIDLPYGAPISLADARKVAQAAQAEAAANGWLIVATIVEPNGQVVLTEKMDGTAYSALDVAGRKAVTSAHFKRPTLAFYEAVKGGTLNAIFAQAVAIEGGEPIVIGGKIVGALGVSGGTPVQDGQIARAGTKAVK</sequence>
<dbReference type="RefSeq" id="WP_369060251.1">
    <property type="nucleotide sequence ID" value="NZ_CP158375.1"/>
</dbReference>